<dbReference type="KEGG" id="sxa:FMM02_09720"/>
<keyword evidence="2" id="KW-1185">Reference proteome</keyword>
<gene>
    <name evidence="1" type="ORF">FMM02_09720</name>
</gene>
<reference evidence="1 2" key="1">
    <citation type="submission" date="2019-07" db="EMBL/GenBank/DDBJ databases">
        <title>Sphingomonas AE3 Genome sequencing and assembly.</title>
        <authorList>
            <person name="Kim H."/>
        </authorList>
    </citation>
    <scope>NUCLEOTIDE SEQUENCE [LARGE SCALE GENOMIC DNA]</scope>
    <source>
        <strain evidence="1 2">AE3</strain>
    </source>
</reference>
<proteinExistence type="predicted"/>
<protein>
    <submittedName>
        <fullName evidence="1">Uncharacterized protein</fullName>
    </submittedName>
</protein>
<organism evidence="1 2">
    <name type="scientific">Sphingomonas xanthus</name>
    <dbReference type="NCBI Taxonomy" id="2594473"/>
    <lineage>
        <taxon>Bacteria</taxon>
        <taxon>Pseudomonadati</taxon>
        <taxon>Pseudomonadota</taxon>
        <taxon>Alphaproteobacteria</taxon>
        <taxon>Sphingomonadales</taxon>
        <taxon>Sphingomonadaceae</taxon>
        <taxon>Sphingomonas</taxon>
    </lineage>
</organism>
<evidence type="ECO:0000313" key="2">
    <source>
        <dbReference type="Proteomes" id="UP000321857"/>
    </source>
</evidence>
<dbReference type="RefSeq" id="WP_147494653.1">
    <property type="nucleotide sequence ID" value="NZ_CP041659.1"/>
</dbReference>
<name>A0A516ITI8_9SPHN</name>
<dbReference type="EMBL" id="CP041659">
    <property type="protein sequence ID" value="QDP20205.1"/>
    <property type="molecule type" value="Genomic_DNA"/>
</dbReference>
<dbReference type="Proteomes" id="UP000321857">
    <property type="component" value="Chromosome"/>
</dbReference>
<sequence length="60" mass="6764">MSSSPLLYYQQRAAEEERLAAENRHLPTARSHREMAAKFAALAEFAGFRSSTEERPQVPA</sequence>
<dbReference type="AlphaFoldDB" id="A0A516ITI8"/>
<accession>A0A516ITI8</accession>
<evidence type="ECO:0000313" key="1">
    <source>
        <dbReference type="EMBL" id="QDP20205.1"/>
    </source>
</evidence>